<keyword evidence="3" id="KW-0862">Zinc</keyword>
<evidence type="ECO:0000256" key="3">
    <source>
        <dbReference type="RuleBase" id="RU000393"/>
    </source>
</evidence>
<dbReference type="EMBL" id="FNQR01000002">
    <property type="protein sequence ID" value="SEA01764.1"/>
    <property type="molecule type" value="Genomic_DNA"/>
</dbReference>
<protein>
    <recommendedName>
        <fullName evidence="3">Superoxide dismutase [Cu-Zn]</fullName>
        <ecNumber evidence="3">1.15.1.1</ecNumber>
    </recommendedName>
</protein>
<comment type="function">
    <text evidence="2">Destroys radicals which are normally produced within the cells and which are toxic to biological systems. May play a role in favoring mycobacterial survival in phagocytes.</text>
</comment>
<dbReference type="InterPro" id="IPR018152">
    <property type="entry name" value="SOD_Cu/Zn_BS"/>
</dbReference>
<feature type="region of interest" description="Disordered" evidence="4">
    <location>
        <begin position="116"/>
        <end position="152"/>
    </location>
</feature>
<dbReference type="EC" id="1.15.1.1" evidence="3"/>
<keyword evidence="3" id="KW-0560">Oxidoreductase</keyword>
<evidence type="ECO:0000313" key="8">
    <source>
        <dbReference type="Proteomes" id="UP000198584"/>
    </source>
</evidence>
<evidence type="ECO:0000259" key="6">
    <source>
        <dbReference type="Pfam" id="PF00080"/>
    </source>
</evidence>
<dbReference type="InterPro" id="IPR036423">
    <property type="entry name" value="SOD-like_Cu/Zn_dom_sf"/>
</dbReference>
<accession>A0A1H3XT34</accession>
<sequence length="217" mass="23494">MKRWLFLAITMMMIAVLAACGGNNESGEDMKNKENTEENNQDQSSEENKENEDSKSNEEKSEVTQEVTVDLKNPDDENIGTAKLTQQEDGVQISLDASELPPDEHGFHIHEKGTCEPPEFKSAGGHFNPEGVSHGTNSEDGPHAGDLPNINVGDDESVQEEILAENVTLKKGEDNSLLKEEGTALVIHAKPDDNESQPSGDAGVRIACGEINDGLLE</sequence>
<keyword evidence="5" id="KW-0732">Signal</keyword>
<keyword evidence="8" id="KW-1185">Reference proteome</keyword>
<evidence type="ECO:0000256" key="1">
    <source>
        <dbReference type="ARBA" id="ARBA00010457"/>
    </source>
</evidence>
<name>A0A1H3XT34_9BACI</name>
<dbReference type="PANTHER" id="PTHR10003">
    <property type="entry name" value="SUPEROXIDE DISMUTASE CU-ZN -RELATED"/>
    <property type="match status" value="1"/>
</dbReference>
<dbReference type="Gene3D" id="2.60.40.200">
    <property type="entry name" value="Superoxide dismutase, copper/zinc binding domain"/>
    <property type="match status" value="1"/>
</dbReference>
<dbReference type="AlphaFoldDB" id="A0A1H3XT34"/>
<feature type="domain" description="Superoxide dismutase copper/zinc binding" evidence="6">
    <location>
        <begin position="80"/>
        <end position="211"/>
    </location>
</feature>
<feature type="chain" id="PRO_5038872161" description="Superoxide dismutase [Cu-Zn]" evidence="5">
    <location>
        <begin position="19"/>
        <end position="217"/>
    </location>
</feature>
<comment type="cofactor">
    <cofactor evidence="3">
        <name>Cu cation</name>
        <dbReference type="ChEBI" id="CHEBI:23378"/>
    </cofactor>
    <text evidence="3">Binds 1 copper ion per subunit.</text>
</comment>
<dbReference type="OrthoDB" id="9792957at2"/>
<keyword evidence="3" id="KW-0479">Metal-binding</keyword>
<dbReference type="GO" id="GO:0005507">
    <property type="term" value="F:copper ion binding"/>
    <property type="evidence" value="ECO:0007669"/>
    <property type="project" value="InterPro"/>
</dbReference>
<dbReference type="CDD" id="cd00305">
    <property type="entry name" value="Cu-Zn_Superoxide_Dismutase"/>
    <property type="match status" value="1"/>
</dbReference>
<proteinExistence type="inferred from homology"/>
<feature type="compositionally biased region" description="Basic and acidic residues" evidence="4">
    <location>
        <begin position="46"/>
        <end position="63"/>
    </location>
</feature>
<feature type="signal peptide" evidence="5">
    <location>
        <begin position="1"/>
        <end position="18"/>
    </location>
</feature>
<comment type="cofactor">
    <cofactor evidence="3">
        <name>Zn(2+)</name>
        <dbReference type="ChEBI" id="CHEBI:29105"/>
    </cofactor>
    <text evidence="3">Binds 1 zinc ion per subunit.</text>
</comment>
<evidence type="ECO:0000313" key="7">
    <source>
        <dbReference type="EMBL" id="SEA01764.1"/>
    </source>
</evidence>
<feature type="region of interest" description="Disordered" evidence="4">
    <location>
        <begin position="24"/>
        <end position="101"/>
    </location>
</feature>
<dbReference type="RefSeq" id="WP_093042388.1">
    <property type="nucleotide sequence ID" value="NZ_FNQR01000002.1"/>
</dbReference>
<comment type="similarity">
    <text evidence="1 3">Belongs to the Cu-Zn superoxide dismutase family.</text>
</comment>
<dbReference type="PROSITE" id="PS51257">
    <property type="entry name" value="PROKAR_LIPOPROTEIN"/>
    <property type="match status" value="1"/>
</dbReference>
<keyword evidence="3" id="KW-0186">Copper</keyword>
<organism evidence="7 8">
    <name type="scientific">Thalassobacillus cyri</name>
    <dbReference type="NCBI Taxonomy" id="571932"/>
    <lineage>
        <taxon>Bacteria</taxon>
        <taxon>Bacillati</taxon>
        <taxon>Bacillota</taxon>
        <taxon>Bacilli</taxon>
        <taxon>Bacillales</taxon>
        <taxon>Bacillaceae</taxon>
        <taxon>Thalassobacillus</taxon>
    </lineage>
</organism>
<dbReference type="InterPro" id="IPR024134">
    <property type="entry name" value="SOD_Cu/Zn_/chaperone"/>
</dbReference>
<evidence type="ECO:0000256" key="5">
    <source>
        <dbReference type="SAM" id="SignalP"/>
    </source>
</evidence>
<evidence type="ECO:0000256" key="4">
    <source>
        <dbReference type="SAM" id="MobiDB-lite"/>
    </source>
</evidence>
<dbReference type="STRING" id="571932.SAMN05421743_102225"/>
<dbReference type="PROSITE" id="PS00332">
    <property type="entry name" value="SOD_CU_ZN_2"/>
    <property type="match status" value="1"/>
</dbReference>
<dbReference type="Proteomes" id="UP000198584">
    <property type="component" value="Unassembled WGS sequence"/>
</dbReference>
<gene>
    <name evidence="7" type="ORF">SAMN05421743_102225</name>
</gene>
<dbReference type="SUPFAM" id="SSF49329">
    <property type="entry name" value="Cu,Zn superoxide dismutase-like"/>
    <property type="match status" value="1"/>
</dbReference>
<evidence type="ECO:0000256" key="2">
    <source>
        <dbReference type="ARBA" id="ARBA00024900"/>
    </source>
</evidence>
<dbReference type="GO" id="GO:0004784">
    <property type="term" value="F:superoxide dismutase activity"/>
    <property type="evidence" value="ECO:0007669"/>
    <property type="project" value="UniProtKB-EC"/>
</dbReference>
<dbReference type="Pfam" id="PF00080">
    <property type="entry name" value="Sod_Cu"/>
    <property type="match status" value="1"/>
</dbReference>
<reference evidence="7 8" key="1">
    <citation type="submission" date="2016-10" db="EMBL/GenBank/DDBJ databases">
        <authorList>
            <person name="de Groot N.N."/>
        </authorList>
    </citation>
    <scope>NUCLEOTIDE SEQUENCE [LARGE SCALE GENOMIC DNA]</scope>
    <source>
        <strain evidence="7 8">CCM7597</strain>
    </source>
</reference>
<dbReference type="InterPro" id="IPR001424">
    <property type="entry name" value="SOD_Cu_Zn_dom"/>
</dbReference>
<comment type="catalytic activity">
    <reaction evidence="3">
        <text>2 superoxide + 2 H(+) = H2O2 + O2</text>
        <dbReference type="Rhea" id="RHEA:20696"/>
        <dbReference type="ChEBI" id="CHEBI:15378"/>
        <dbReference type="ChEBI" id="CHEBI:15379"/>
        <dbReference type="ChEBI" id="CHEBI:16240"/>
        <dbReference type="ChEBI" id="CHEBI:18421"/>
        <dbReference type="EC" id="1.15.1.1"/>
    </reaction>
</comment>